<keyword evidence="3" id="KW-1185">Reference proteome</keyword>
<organism evidence="2 3">
    <name type="scientific">Petrolisthes cinctipes</name>
    <name type="common">Flat porcelain crab</name>
    <dbReference type="NCBI Taxonomy" id="88211"/>
    <lineage>
        <taxon>Eukaryota</taxon>
        <taxon>Metazoa</taxon>
        <taxon>Ecdysozoa</taxon>
        <taxon>Arthropoda</taxon>
        <taxon>Crustacea</taxon>
        <taxon>Multicrustacea</taxon>
        <taxon>Malacostraca</taxon>
        <taxon>Eumalacostraca</taxon>
        <taxon>Eucarida</taxon>
        <taxon>Decapoda</taxon>
        <taxon>Pleocyemata</taxon>
        <taxon>Anomura</taxon>
        <taxon>Galatheoidea</taxon>
        <taxon>Porcellanidae</taxon>
        <taxon>Petrolisthes</taxon>
    </lineage>
</organism>
<reference evidence="2" key="1">
    <citation type="submission" date="2023-10" db="EMBL/GenBank/DDBJ databases">
        <title>Genome assemblies of two species of porcelain crab, Petrolisthes cinctipes and Petrolisthes manimaculis (Anomura: Porcellanidae).</title>
        <authorList>
            <person name="Angst P."/>
        </authorList>
    </citation>
    <scope>NUCLEOTIDE SEQUENCE</scope>
    <source>
        <strain evidence="2">PB745_01</strain>
        <tissue evidence="2">Gill</tissue>
    </source>
</reference>
<evidence type="ECO:0000256" key="1">
    <source>
        <dbReference type="SAM" id="MobiDB-lite"/>
    </source>
</evidence>
<gene>
    <name evidence="2" type="ORF">Pcinc_041197</name>
</gene>
<dbReference type="AlphaFoldDB" id="A0AAE1EH64"/>
<proteinExistence type="predicted"/>
<evidence type="ECO:0000313" key="2">
    <source>
        <dbReference type="EMBL" id="KAK3852209.1"/>
    </source>
</evidence>
<dbReference type="EMBL" id="JAWQEG010007539">
    <property type="protein sequence ID" value="KAK3852209.1"/>
    <property type="molecule type" value="Genomic_DNA"/>
</dbReference>
<sequence length="112" mass="11963">MVWVKYEVEARQEIQACKKRGRRVTEGRRNEVAEVASSNNNQSRARAGGGCGGGTSKQASKQRGAGRGWTGRGWAAGASDSRRPAVVEQDSCGSCPATQPTRPAPAYIFQPL</sequence>
<feature type="region of interest" description="Disordered" evidence="1">
    <location>
        <begin position="33"/>
        <end position="112"/>
    </location>
</feature>
<name>A0AAE1EH64_PETCI</name>
<accession>A0AAE1EH64</accession>
<evidence type="ECO:0000313" key="3">
    <source>
        <dbReference type="Proteomes" id="UP001286313"/>
    </source>
</evidence>
<protein>
    <submittedName>
        <fullName evidence="2">Uncharacterized protein</fullName>
    </submittedName>
</protein>
<comment type="caution">
    <text evidence="2">The sequence shown here is derived from an EMBL/GenBank/DDBJ whole genome shotgun (WGS) entry which is preliminary data.</text>
</comment>
<dbReference type="Proteomes" id="UP001286313">
    <property type="component" value="Unassembled WGS sequence"/>
</dbReference>